<evidence type="ECO:0000313" key="3">
    <source>
        <dbReference type="Proteomes" id="UP000007947"/>
    </source>
</evidence>
<dbReference type="GO" id="GO:0016491">
    <property type="term" value="F:oxidoreductase activity"/>
    <property type="evidence" value="ECO:0007669"/>
    <property type="project" value="InterPro"/>
</dbReference>
<dbReference type="InterPro" id="IPR011032">
    <property type="entry name" value="GroES-like_sf"/>
</dbReference>
<reference evidence="2 3" key="1">
    <citation type="submission" date="2011-05" db="EMBL/GenBank/DDBJ databases">
        <title>Whole genome sequence of Microlunatus phosphovorus NM-1.</title>
        <authorList>
            <person name="Hosoyama A."/>
            <person name="Sasaki K."/>
            <person name="Harada T."/>
            <person name="Igarashi R."/>
            <person name="Kawakoshi A."/>
            <person name="Sasagawa M."/>
            <person name="Fukada J."/>
            <person name="Nakamura S."/>
            <person name="Katano Y."/>
            <person name="Hanada S."/>
            <person name="Kamagata Y."/>
            <person name="Nakamura N."/>
            <person name="Yamazaki S."/>
            <person name="Fujita N."/>
        </authorList>
    </citation>
    <scope>NUCLEOTIDE SEQUENCE [LARGE SCALE GENOMIC DNA]</scope>
    <source>
        <strain evidence="3">ATCC 700054 / DSM 10555 / JCM 9379 / NBRC 101784 / NCIMB 13414 / VKM Ac-1990 / NM-1</strain>
    </source>
</reference>
<proteinExistence type="predicted"/>
<sequence length="341" mass="34590">MTEKCVAGTAAETVPATMHAVVQRGYGAPGVLQLEQIAVPTPGTGQVLVRVHAAGLDRGVWHVMAGLPYLVRPMFGLSTPRQPVPGFDVAGTVVALGDEVDGLAAGNRVFGTADGSYAEYAVADAATLAPIPDGLDLDAAAGVAVSGLTALEAVRDHGAVRAGQRVLVIGASGGVGGYAVQIAAAAGAEVTGVASAAKVDYVRSLGAGSTIDYAADDVTELPDRYDVIIDINGRLPIARLARILTPRGTLVVVGGEGGDRLTGGLHRQLGASIRSVFTRRKLGFFISSPSPAGLRDLAALIASGAVRSTVESVRPLAAVHDAIADLSAGRIRGKAVLRITD</sequence>
<dbReference type="RefSeq" id="WP_013861840.1">
    <property type="nucleotide sequence ID" value="NC_015635.1"/>
</dbReference>
<dbReference type="InterPro" id="IPR020843">
    <property type="entry name" value="ER"/>
</dbReference>
<dbReference type="CDD" id="cd08267">
    <property type="entry name" value="MDR1"/>
    <property type="match status" value="1"/>
</dbReference>
<dbReference type="InterPro" id="IPR052733">
    <property type="entry name" value="Chloroplast_QOR"/>
</dbReference>
<dbReference type="STRING" id="1032480.MLP_09410"/>
<dbReference type="Pfam" id="PF13602">
    <property type="entry name" value="ADH_zinc_N_2"/>
    <property type="match status" value="1"/>
</dbReference>
<protein>
    <submittedName>
        <fullName evidence="2">Putative oxidoreductase</fullName>
    </submittedName>
</protein>
<dbReference type="Proteomes" id="UP000007947">
    <property type="component" value="Chromosome"/>
</dbReference>
<dbReference type="SUPFAM" id="SSF51735">
    <property type="entry name" value="NAD(P)-binding Rossmann-fold domains"/>
    <property type="match status" value="1"/>
</dbReference>
<dbReference type="InterPro" id="IPR036291">
    <property type="entry name" value="NAD(P)-bd_dom_sf"/>
</dbReference>
<accession>F5XMN2</accession>
<name>F5XMN2_MICPN</name>
<dbReference type="InterPro" id="IPR013154">
    <property type="entry name" value="ADH-like_N"/>
</dbReference>
<dbReference type="HOGENOM" id="CLU_026673_3_3_11"/>
<dbReference type="Gene3D" id="3.40.50.720">
    <property type="entry name" value="NAD(P)-binding Rossmann-like Domain"/>
    <property type="match status" value="1"/>
</dbReference>
<organism evidence="2 3">
    <name type="scientific">Microlunatus phosphovorus (strain ATCC 700054 / DSM 10555 / JCM 9379 / NBRC 101784 / NCIMB 13414 / VKM Ac-1990 / NM-1)</name>
    <dbReference type="NCBI Taxonomy" id="1032480"/>
    <lineage>
        <taxon>Bacteria</taxon>
        <taxon>Bacillati</taxon>
        <taxon>Actinomycetota</taxon>
        <taxon>Actinomycetes</taxon>
        <taxon>Propionibacteriales</taxon>
        <taxon>Propionibacteriaceae</taxon>
        <taxon>Microlunatus</taxon>
    </lineage>
</organism>
<dbReference type="EMBL" id="AP012204">
    <property type="protein sequence ID" value="BAK33955.1"/>
    <property type="molecule type" value="Genomic_DNA"/>
</dbReference>
<gene>
    <name evidence="2" type="ordered locus">MLP_09410</name>
</gene>
<dbReference type="SMART" id="SM00829">
    <property type="entry name" value="PKS_ER"/>
    <property type="match status" value="1"/>
</dbReference>
<feature type="domain" description="Enoyl reductase (ER)" evidence="1">
    <location>
        <begin position="27"/>
        <end position="337"/>
    </location>
</feature>
<dbReference type="PANTHER" id="PTHR44013:SF1">
    <property type="entry name" value="ZINC-TYPE ALCOHOL DEHYDROGENASE-LIKE PROTEIN C16A3.02C"/>
    <property type="match status" value="1"/>
</dbReference>
<evidence type="ECO:0000313" key="2">
    <source>
        <dbReference type="EMBL" id="BAK33955.1"/>
    </source>
</evidence>
<dbReference type="AlphaFoldDB" id="F5XMN2"/>
<dbReference type="Gene3D" id="3.90.180.10">
    <property type="entry name" value="Medium-chain alcohol dehydrogenases, catalytic domain"/>
    <property type="match status" value="1"/>
</dbReference>
<dbReference type="KEGG" id="mph:MLP_09410"/>
<dbReference type="Pfam" id="PF08240">
    <property type="entry name" value="ADH_N"/>
    <property type="match status" value="1"/>
</dbReference>
<evidence type="ECO:0000259" key="1">
    <source>
        <dbReference type="SMART" id="SM00829"/>
    </source>
</evidence>
<dbReference type="SUPFAM" id="SSF50129">
    <property type="entry name" value="GroES-like"/>
    <property type="match status" value="1"/>
</dbReference>
<keyword evidence="3" id="KW-1185">Reference proteome</keyword>
<dbReference type="PANTHER" id="PTHR44013">
    <property type="entry name" value="ZINC-TYPE ALCOHOL DEHYDROGENASE-LIKE PROTEIN C16A3.02C"/>
    <property type="match status" value="1"/>
</dbReference>
<dbReference type="eggNOG" id="COG0604">
    <property type="taxonomic scope" value="Bacteria"/>
</dbReference>